<dbReference type="PIRSF" id="PIRSF000429">
    <property type="entry name" value="Ac-CoA_Ac_transf"/>
    <property type="match status" value="1"/>
</dbReference>
<reference evidence="11 12" key="1">
    <citation type="submission" date="2009-11" db="EMBL/GenBank/DDBJ databases">
        <title>Annotation of Allomyces macrogynus ATCC 38327.</title>
        <authorList>
            <consortium name="The Broad Institute Genome Sequencing Platform"/>
            <person name="Russ C."/>
            <person name="Cuomo C."/>
            <person name="Burger G."/>
            <person name="Gray M.W."/>
            <person name="Holland P.W.H."/>
            <person name="King N."/>
            <person name="Lang F.B.F."/>
            <person name="Roger A.J."/>
            <person name="Ruiz-Trillo I."/>
            <person name="Young S.K."/>
            <person name="Zeng Q."/>
            <person name="Gargeya S."/>
            <person name="Fitzgerald M."/>
            <person name="Haas B."/>
            <person name="Abouelleil A."/>
            <person name="Alvarado L."/>
            <person name="Arachchi H.M."/>
            <person name="Berlin A."/>
            <person name="Chapman S.B."/>
            <person name="Gearin G."/>
            <person name="Goldberg J."/>
            <person name="Griggs A."/>
            <person name="Gujja S."/>
            <person name="Hansen M."/>
            <person name="Heiman D."/>
            <person name="Howarth C."/>
            <person name="Larimer J."/>
            <person name="Lui A."/>
            <person name="MacDonald P.J.P."/>
            <person name="McCowen C."/>
            <person name="Montmayeur A."/>
            <person name="Murphy C."/>
            <person name="Neiman D."/>
            <person name="Pearson M."/>
            <person name="Priest M."/>
            <person name="Roberts A."/>
            <person name="Saif S."/>
            <person name="Shea T."/>
            <person name="Sisk P."/>
            <person name="Stolte C."/>
            <person name="Sykes S."/>
            <person name="Wortman J."/>
            <person name="Nusbaum C."/>
            <person name="Birren B."/>
        </authorList>
    </citation>
    <scope>NUCLEOTIDE SEQUENCE [LARGE SCALE GENOMIC DNA]</scope>
    <source>
        <strain evidence="11 12">ATCC 38327</strain>
    </source>
</reference>
<dbReference type="GO" id="GO:0003985">
    <property type="term" value="F:acetyl-CoA C-acetyltransferase activity"/>
    <property type="evidence" value="ECO:0007669"/>
    <property type="project" value="UniProtKB-EC"/>
</dbReference>
<dbReference type="PANTHER" id="PTHR18919:SF156">
    <property type="entry name" value="ACETYL-COA ACETYLTRANSFERASE, MITOCHONDRIAL"/>
    <property type="match status" value="1"/>
</dbReference>
<keyword evidence="5" id="KW-0630">Potassium</keyword>
<dbReference type="Gene3D" id="3.40.47.10">
    <property type="match status" value="1"/>
</dbReference>
<dbReference type="eggNOG" id="KOG1390">
    <property type="taxonomic scope" value="Eukaryota"/>
</dbReference>
<dbReference type="PROSITE" id="PS00098">
    <property type="entry name" value="THIOLASE_1"/>
    <property type="match status" value="1"/>
</dbReference>
<keyword evidence="12" id="KW-1185">Reference proteome</keyword>
<evidence type="ECO:0000256" key="2">
    <source>
        <dbReference type="ARBA" id="ARBA00012705"/>
    </source>
</evidence>
<dbReference type="EC" id="2.3.1.9" evidence="2"/>
<feature type="active site" description="Proton acceptor" evidence="7">
    <location>
        <position position="388"/>
    </location>
</feature>
<evidence type="ECO:0000256" key="1">
    <source>
        <dbReference type="ARBA" id="ARBA00010982"/>
    </source>
</evidence>
<comment type="similarity">
    <text evidence="1 8">Belongs to the thiolase-like superfamily. Thiolase family.</text>
</comment>
<feature type="active site" description="Proton acceptor" evidence="7">
    <location>
        <position position="360"/>
    </location>
</feature>
<evidence type="ECO:0000256" key="4">
    <source>
        <dbReference type="ARBA" id="ARBA00022723"/>
    </source>
</evidence>
<evidence type="ECO:0000256" key="8">
    <source>
        <dbReference type="RuleBase" id="RU003557"/>
    </source>
</evidence>
<feature type="domain" description="Thiolase C-terminal" evidence="10">
    <location>
        <begin position="282"/>
        <end position="401"/>
    </location>
</feature>
<evidence type="ECO:0000256" key="3">
    <source>
        <dbReference type="ARBA" id="ARBA00022679"/>
    </source>
</evidence>
<dbReference type="EMBL" id="GG745347">
    <property type="protein sequence ID" value="KNE65442.1"/>
    <property type="molecule type" value="Genomic_DNA"/>
</dbReference>
<reference evidence="12" key="2">
    <citation type="submission" date="2009-11" db="EMBL/GenBank/DDBJ databases">
        <title>The Genome Sequence of Allomyces macrogynus strain ATCC 38327.</title>
        <authorList>
            <consortium name="The Broad Institute Genome Sequencing Platform"/>
            <person name="Russ C."/>
            <person name="Cuomo C."/>
            <person name="Shea T."/>
            <person name="Young S.K."/>
            <person name="Zeng Q."/>
            <person name="Koehrsen M."/>
            <person name="Haas B."/>
            <person name="Borodovsky M."/>
            <person name="Guigo R."/>
            <person name="Alvarado L."/>
            <person name="Berlin A."/>
            <person name="Borenstein D."/>
            <person name="Chen Z."/>
            <person name="Engels R."/>
            <person name="Freedman E."/>
            <person name="Gellesch M."/>
            <person name="Goldberg J."/>
            <person name="Griggs A."/>
            <person name="Gujja S."/>
            <person name="Heiman D."/>
            <person name="Hepburn T."/>
            <person name="Howarth C."/>
            <person name="Jen D."/>
            <person name="Larson L."/>
            <person name="Lewis B."/>
            <person name="Mehta T."/>
            <person name="Park D."/>
            <person name="Pearson M."/>
            <person name="Roberts A."/>
            <person name="Saif S."/>
            <person name="Shenoy N."/>
            <person name="Sisk P."/>
            <person name="Stolte C."/>
            <person name="Sykes S."/>
            <person name="Walk T."/>
            <person name="White J."/>
            <person name="Yandava C."/>
            <person name="Burger G."/>
            <person name="Gray M.W."/>
            <person name="Holland P.W.H."/>
            <person name="King N."/>
            <person name="Lang F.B.F."/>
            <person name="Roger A.J."/>
            <person name="Ruiz-Trillo I."/>
            <person name="Lander E."/>
            <person name="Nusbaum C."/>
        </authorList>
    </citation>
    <scope>NUCLEOTIDE SEQUENCE [LARGE SCALE GENOMIC DNA]</scope>
    <source>
        <strain evidence="12">ATCC 38327</strain>
    </source>
</reference>
<dbReference type="InterPro" id="IPR020617">
    <property type="entry name" value="Thiolase_C"/>
</dbReference>
<dbReference type="STRING" id="578462.A0A0L0SSF1"/>
<evidence type="ECO:0000256" key="5">
    <source>
        <dbReference type="ARBA" id="ARBA00022958"/>
    </source>
</evidence>
<dbReference type="OMA" id="EPMRPGT"/>
<dbReference type="CDD" id="cd00751">
    <property type="entry name" value="thiolase"/>
    <property type="match status" value="1"/>
</dbReference>
<sequence>MIRTSIRQFSTSTATLKNKVVIVGAARTPVALFNGSLAKLTAPQLGAVAIKGAIEKAGIKPADVEEVYMGNVVSAGAGQAPARQATLFAGCPESTEATTINKVCASGMKAIALAAQSIALGDRDVMVAGGMESMSNVPFYFPRNAKYGHQSAKDGIINDGLWDVYNQVHMGNCAENTAKAHGITREHMDAHAVESYKRSAAAWANGVFANEVVPVTVGEGKRAVVVAEDEEYKNVKFDKIPTLRPAFAKDGSVTAANASTLNDGASAVVLMSEAKAKELGVTPLAEIIATGDAATKPIDFPVAPALAVPVALKKAGLTTKDISLWEFNEAFSVVALANEKLLGLNPEQINVAGGAVSLGHPIGSSGARIVVTLTNLLKSGQFGCAAICNGGGAASAIVIRKL</sequence>
<dbReference type="GO" id="GO:0005739">
    <property type="term" value="C:mitochondrion"/>
    <property type="evidence" value="ECO:0007669"/>
    <property type="project" value="TreeGrafter"/>
</dbReference>
<keyword evidence="6 8" id="KW-0012">Acyltransferase</keyword>
<dbReference type="InterPro" id="IPR020615">
    <property type="entry name" value="Thiolase_acyl_enz_int_AS"/>
</dbReference>
<dbReference type="VEuPathDB" id="FungiDB:AMAG_11069"/>
<evidence type="ECO:0000259" key="9">
    <source>
        <dbReference type="Pfam" id="PF00108"/>
    </source>
</evidence>
<dbReference type="InterPro" id="IPR020613">
    <property type="entry name" value="Thiolase_CS"/>
</dbReference>
<evidence type="ECO:0000313" key="11">
    <source>
        <dbReference type="EMBL" id="KNE65442.1"/>
    </source>
</evidence>
<dbReference type="Pfam" id="PF00108">
    <property type="entry name" value="Thiolase_N"/>
    <property type="match status" value="1"/>
</dbReference>
<dbReference type="SUPFAM" id="SSF53901">
    <property type="entry name" value="Thiolase-like"/>
    <property type="match status" value="2"/>
</dbReference>
<dbReference type="GO" id="GO:0046872">
    <property type="term" value="F:metal ion binding"/>
    <property type="evidence" value="ECO:0007669"/>
    <property type="project" value="UniProtKB-KW"/>
</dbReference>
<protein>
    <recommendedName>
        <fullName evidence="2">acetyl-CoA C-acetyltransferase</fullName>
        <ecNumber evidence="2">2.3.1.9</ecNumber>
    </recommendedName>
</protein>
<dbReference type="FunFam" id="3.40.47.10:FF:000007">
    <property type="entry name" value="acetyl-CoA acetyltransferase, mitochondrial"/>
    <property type="match status" value="1"/>
</dbReference>
<gene>
    <name evidence="11" type="ORF">AMAG_11069</name>
</gene>
<keyword evidence="3 8" id="KW-0808">Transferase</keyword>
<evidence type="ECO:0000256" key="7">
    <source>
        <dbReference type="PIRSR" id="PIRSR000429-1"/>
    </source>
</evidence>
<dbReference type="InterPro" id="IPR016039">
    <property type="entry name" value="Thiolase-like"/>
</dbReference>
<name>A0A0L0SSF1_ALLM3</name>
<dbReference type="NCBIfam" id="TIGR01930">
    <property type="entry name" value="AcCoA-C-Actrans"/>
    <property type="match status" value="1"/>
</dbReference>
<feature type="active site" description="Acyl-thioester intermediate" evidence="7">
    <location>
        <position position="104"/>
    </location>
</feature>
<proteinExistence type="inferred from homology"/>
<dbReference type="OrthoDB" id="5404651at2759"/>
<accession>A0A0L0SSF1</accession>
<evidence type="ECO:0000313" key="12">
    <source>
        <dbReference type="Proteomes" id="UP000054350"/>
    </source>
</evidence>
<evidence type="ECO:0000259" key="10">
    <source>
        <dbReference type="Pfam" id="PF02803"/>
    </source>
</evidence>
<keyword evidence="4" id="KW-0479">Metal-binding</keyword>
<dbReference type="PANTHER" id="PTHR18919">
    <property type="entry name" value="ACETYL-COA C-ACYLTRANSFERASE"/>
    <property type="match status" value="1"/>
</dbReference>
<organism evidence="11 12">
    <name type="scientific">Allomyces macrogynus (strain ATCC 38327)</name>
    <name type="common">Allomyces javanicus var. macrogynus</name>
    <dbReference type="NCBI Taxonomy" id="578462"/>
    <lineage>
        <taxon>Eukaryota</taxon>
        <taxon>Fungi</taxon>
        <taxon>Fungi incertae sedis</taxon>
        <taxon>Blastocladiomycota</taxon>
        <taxon>Blastocladiomycetes</taxon>
        <taxon>Blastocladiales</taxon>
        <taxon>Blastocladiaceae</taxon>
        <taxon>Allomyces</taxon>
    </lineage>
</organism>
<dbReference type="InterPro" id="IPR002155">
    <property type="entry name" value="Thiolase"/>
</dbReference>
<evidence type="ECO:0000256" key="6">
    <source>
        <dbReference type="ARBA" id="ARBA00023315"/>
    </source>
</evidence>
<dbReference type="Pfam" id="PF02803">
    <property type="entry name" value="Thiolase_C"/>
    <property type="match status" value="1"/>
</dbReference>
<dbReference type="Proteomes" id="UP000054350">
    <property type="component" value="Unassembled WGS sequence"/>
</dbReference>
<dbReference type="PROSITE" id="PS00737">
    <property type="entry name" value="THIOLASE_2"/>
    <property type="match status" value="1"/>
</dbReference>
<dbReference type="GO" id="GO:0006635">
    <property type="term" value="P:fatty acid beta-oxidation"/>
    <property type="evidence" value="ECO:0007669"/>
    <property type="project" value="TreeGrafter"/>
</dbReference>
<dbReference type="InterPro" id="IPR020616">
    <property type="entry name" value="Thiolase_N"/>
</dbReference>
<dbReference type="AlphaFoldDB" id="A0A0L0SSF1"/>
<feature type="domain" description="Thiolase N-terminal" evidence="9">
    <location>
        <begin position="20"/>
        <end position="273"/>
    </location>
</feature>